<sequence>MLFLCFLRACFYFSLINQLHMIKGRMSHTLSTLMCTCRFFHTFKGVPNELETPSVHSEVEDALLVGKLTFFSLARSLISSLDWLSNQSTVLLAFSKPNIS</sequence>
<protein>
    <recommendedName>
        <fullName evidence="4">Secreted protein</fullName>
    </recommendedName>
</protein>
<keyword evidence="1" id="KW-0732">Signal</keyword>
<dbReference type="Proteomes" id="UP000265566">
    <property type="component" value="Chromosome 4"/>
</dbReference>
<dbReference type="AlphaFoldDB" id="A0A396IE87"/>
<evidence type="ECO:0000313" key="3">
    <source>
        <dbReference type="Proteomes" id="UP000265566"/>
    </source>
</evidence>
<gene>
    <name evidence="2" type="ORF">MtrunA17_Chr4g0062681</name>
</gene>
<evidence type="ECO:0000256" key="1">
    <source>
        <dbReference type="SAM" id="SignalP"/>
    </source>
</evidence>
<evidence type="ECO:0008006" key="4">
    <source>
        <dbReference type="Google" id="ProtNLM"/>
    </source>
</evidence>
<accession>A0A396IE87</accession>
<proteinExistence type="predicted"/>
<feature type="chain" id="PRO_5017485137" description="Secreted protein" evidence="1">
    <location>
        <begin position="19"/>
        <end position="100"/>
    </location>
</feature>
<name>A0A396IE87_MEDTR</name>
<reference evidence="3" key="1">
    <citation type="journal article" date="2018" name="Nat. Plants">
        <title>Whole-genome landscape of Medicago truncatula symbiotic genes.</title>
        <authorList>
            <person name="Pecrix Y."/>
            <person name="Staton S.E."/>
            <person name="Sallet E."/>
            <person name="Lelandais-Briere C."/>
            <person name="Moreau S."/>
            <person name="Carrere S."/>
            <person name="Blein T."/>
            <person name="Jardinaud M.F."/>
            <person name="Latrasse D."/>
            <person name="Zouine M."/>
            <person name="Zahm M."/>
            <person name="Kreplak J."/>
            <person name="Mayjonade B."/>
            <person name="Satge C."/>
            <person name="Perez M."/>
            <person name="Cauet S."/>
            <person name="Marande W."/>
            <person name="Chantry-Darmon C."/>
            <person name="Lopez-Roques C."/>
            <person name="Bouchez O."/>
            <person name="Berard A."/>
            <person name="Debelle F."/>
            <person name="Munos S."/>
            <person name="Bendahmane A."/>
            <person name="Berges H."/>
            <person name="Niebel A."/>
            <person name="Buitink J."/>
            <person name="Frugier F."/>
            <person name="Benhamed M."/>
            <person name="Crespi M."/>
            <person name="Gouzy J."/>
            <person name="Gamas P."/>
        </authorList>
    </citation>
    <scope>NUCLEOTIDE SEQUENCE [LARGE SCALE GENOMIC DNA]</scope>
    <source>
        <strain evidence="3">cv. Jemalong A17</strain>
    </source>
</reference>
<dbReference type="EMBL" id="PSQE01000004">
    <property type="protein sequence ID" value="RHN63842.1"/>
    <property type="molecule type" value="Genomic_DNA"/>
</dbReference>
<dbReference type="Gramene" id="rna26596">
    <property type="protein sequence ID" value="RHN63842.1"/>
    <property type="gene ID" value="gene26596"/>
</dbReference>
<feature type="signal peptide" evidence="1">
    <location>
        <begin position="1"/>
        <end position="18"/>
    </location>
</feature>
<comment type="caution">
    <text evidence="2">The sequence shown here is derived from an EMBL/GenBank/DDBJ whole genome shotgun (WGS) entry which is preliminary data.</text>
</comment>
<organism evidence="2 3">
    <name type="scientific">Medicago truncatula</name>
    <name type="common">Barrel medic</name>
    <name type="synonym">Medicago tribuloides</name>
    <dbReference type="NCBI Taxonomy" id="3880"/>
    <lineage>
        <taxon>Eukaryota</taxon>
        <taxon>Viridiplantae</taxon>
        <taxon>Streptophyta</taxon>
        <taxon>Embryophyta</taxon>
        <taxon>Tracheophyta</taxon>
        <taxon>Spermatophyta</taxon>
        <taxon>Magnoliopsida</taxon>
        <taxon>eudicotyledons</taxon>
        <taxon>Gunneridae</taxon>
        <taxon>Pentapetalae</taxon>
        <taxon>rosids</taxon>
        <taxon>fabids</taxon>
        <taxon>Fabales</taxon>
        <taxon>Fabaceae</taxon>
        <taxon>Papilionoideae</taxon>
        <taxon>50 kb inversion clade</taxon>
        <taxon>NPAAA clade</taxon>
        <taxon>Hologalegina</taxon>
        <taxon>IRL clade</taxon>
        <taxon>Trifolieae</taxon>
        <taxon>Medicago</taxon>
    </lineage>
</organism>
<evidence type="ECO:0000313" key="2">
    <source>
        <dbReference type="EMBL" id="RHN63842.1"/>
    </source>
</evidence>